<name>W9RTT8_9ROSA</name>
<evidence type="ECO:0000313" key="2">
    <source>
        <dbReference type="Proteomes" id="UP000030645"/>
    </source>
</evidence>
<reference evidence="2" key="1">
    <citation type="submission" date="2013-01" db="EMBL/GenBank/DDBJ databases">
        <title>Draft Genome Sequence of a Mulberry Tree, Morus notabilis C.K. Schneid.</title>
        <authorList>
            <person name="He N."/>
            <person name="Zhao S."/>
        </authorList>
    </citation>
    <scope>NUCLEOTIDE SEQUENCE</scope>
</reference>
<keyword evidence="2" id="KW-1185">Reference proteome</keyword>
<evidence type="ECO:0000313" key="1">
    <source>
        <dbReference type="EMBL" id="EXB95574.1"/>
    </source>
</evidence>
<protein>
    <submittedName>
        <fullName evidence="1">Uncharacterized protein</fullName>
    </submittedName>
</protein>
<dbReference type="AlphaFoldDB" id="W9RTT8"/>
<proteinExistence type="predicted"/>
<dbReference type="EMBL" id="KE345213">
    <property type="protein sequence ID" value="EXB95574.1"/>
    <property type="molecule type" value="Genomic_DNA"/>
</dbReference>
<sequence length="75" mass="8450">MRHIMGVQARWVAALVHSTVWIRLFTGAQAHLIAVWARNYYKQEGLLRCLSTQPVGRGRATSLARACRLLSQEAC</sequence>
<dbReference type="Proteomes" id="UP000030645">
    <property type="component" value="Unassembled WGS sequence"/>
</dbReference>
<organism evidence="1 2">
    <name type="scientific">Morus notabilis</name>
    <dbReference type="NCBI Taxonomy" id="981085"/>
    <lineage>
        <taxon>Eukaryota</taxon>
        <taxon>Viridiplantae</taxon>
        <taxon>Streptophyta</taxon>
        <taxon>Embryophyta</taxon>
        <taxon>Tracheophyta</taxon>
        <taxon>Spermatophyta</taxon>
        <taxon>Magnoliopsida</taxon>
        <taxon>eudicotyledons</taxon>
        <taxon>Gunneridae</taxon>
        <taxon>Pentapetalae</taxon>
        <taxon>rosids</taxon>
        <taxon>fabids</taxon>
        <taxon>Rosales</taxon>
        <taxon>Moraceae</taxon>
        <taxon>Moreae</taxon>
        <taxon>Morus</taxon>
    </lineage>
</organism>
<accession>W9RTT8</accession>
<gene>
    <name evidence="1" type="ORF">L484_016876</name>
</gene>